<accession>A0A1G9WK16</accession>
<dbReference type="InterPro" id="IPR051786">
    <property type="entry name" value="ASN_synthetase/amidase"/>
</dbReference>
<dbReference type="EMBL" id="FNHZ01000003">
    <property type="protein sequence ID" value="SDM84506.1"/>
    <property type="molecule type" value="Genomic_DNA"/>
</dbReference>
<evidence type="ECO:0000259" key="5">
    <source>
        <dbReference type="Pfam" id="PF00733"/>
    </source>
</evidence>
<keyword evidence="8" id="KW-1185">Reference proteome</keyword>
<dbReference type="PANTHER" id="PTHR43284">
    <property type="entry name" value="ASPARAGINE SYNTHETASE (GLUTAMINE-HYDROLYZING)"/>
    <property type="match status" value="1"/>
</dbReference>
<dbReference type="RefSeq" id="WP_074521403.1">
    <property type="nucleotide sequence ID" value="NZ_FNHZ01000003.1"/>
</dbReference>
<name>A0A1G9WK16_9FIRM</name>
<dbReference type="InterPro" id="IPR017932">
    <property type="entry name" value="GATase_2_dom"/>
</dbReference>
<evidence type="ECO:0000313" key="8">
    <source>
        <dbReference type="Proteomes" id="UP000187651"/>
    </source>
</evidence>
<organism evidence="7 8">
    <name type="scientific">Lachnospira pectinoschiza</name>
    <dbReference type="NCBI Taxonomy" id="28052"/>
    <lineage>
        <taxon>Bacteria</taxon>
        <taxon>Bacillati</taxon>
        <taxon>Bacillota</taxon>
        <taxon>Clostridia</taxon>
        <taxon>Lachnospirales</taxon>
        <taxon>Lachnospiraceae</taxon>
        <taxon>Lachnospira</taxon>
    </lineage>
</organism>
<dbReference type="InterPro" id="IPR001962">
    <property type="entry name" value="Asn_synthase"/>
</dbReference>
<evidence type="ECO:0000256" key="1">
    <source>
        <dbReference type="ARBA" id="ARBA00005187"/>
    </source>
</evidence>
<dbReference type="Pfam" id="PF13537">
    <property type="entry name" value="GATase_7"/>
    <property type="match status" value="1"/>
</dbReference>
<evidence type="ECO:0000256" key="4">
    <source>
        <dbReference type="ARBA" id="ARBA00048741"/>
    </source>
</evidence>
<gene>
    <name evidence="7" type="ORF">SAMN05216544_1230</name>
</gene>
<feature type="domain" description="Glutamine amidotransferase type-2" evidence="6">
    <location>
        <begin position="115"/>
        <end position="188"/>
    </location>
</feature>
<keyword evidence="3" id="KW-0061">Asparagine biosynthesis</keyword>
<evidence type="ECO:0000313" key="7">
    <source>
        <dbReference type="EMBL" id="SDM84506.1"/>
    </source>
</evidence>
<dbReference type="PANTHER" id="PTHR43284:SF1">
    <property type="entry name" value="ASPARAGINE SYNTHETASE"/>
    <property type="match status" value="1"/>
</dbReference>
<protein>
    <recommendedName>
        <fullName evidence="2">asparagine synthase (glutamine-hydrolyzing)</fullName>
        <ecNumber evidence="2">6.3.5.4</ecNumber>
    </recommendedName>
</protein>
<dbReference type="AlphaFoldDB" id="A0A1G9WK16"/>
<dbReference type="SUPFAM" id="SSF52402">
    <property type="entry name" value="Adenine nucleotide alpha hydrolases-like"/>
    <property type="match status" value="1"/>
</dbReference>
<dbReference type="InterPro" id="IPR014729">
    <property type="entry name" value="Rossmann-like_a/b/a_fold"/>
</dbReference>
<dbReference type="Pfam" id="PF00733">
    <property type="entry name" value="Asn_synthase"/>
    <property type="match status" value="1"/>
</dbReference>
<keyword evidence="3" id="KW-0028">Amino-acid biosynthesis</keyword>
<dbReference type="SUPFAM" id="SSF56235">
    <property type="entry name" value="N-terminal nucleophile aminohydrolases (Ntn hydrolases)"/>
    <property type="match status" value="1"/>
</dbReference>
<evidence type="ECO:0000259" key="6">
    <source>
        <dbReference type="Pfam" id="PF13537"/>
    </source>
</evidence>
<evidence type="ECO:0000256" key="3">
    <source>
        <dbReference type="ARBA" id="ARBA00022888"/>
    </source>
</evidence>
<sequence length="669" mass="77215">MAAISGVIKTTGGLENLEAIKSAMTKSLQGYKIDKINVQTNPEFVFVSGEQYFTKEDHYSISPYYDEKRQIVFATDCMIDNREELIPLVKENLVTDMSEFFKEDEADSMSDSFKKACEKISDQELIYAAYLSFGPDFPKKVLGIFSFAVYHLDSKEFYLYTDHTSTRTIHYALDGDYIYFGTLLNSIKEATKETTKKSYKLNEEWISLASALANPDMIYKVDLSAYEGIYTVEAGHYIFIKNGKIKSHSYYNPAKEAKENKLKYKSDKDWREAFVSTLNSCVKSVLRSEKNTGCTLSSGLDSSSVACLALKELKKEDKKLYSYTSVPLKDYLASTDSDKYAIDDESFGPKIIKKYYDNLEPNFVDCKGKTAFSDLENTIKLTELPHKSLVNYTWISEIYELASANDCKVMLKGQYGNSTISNGKILSRVYQDLRKCKFATALKEAKAFCNYRKVSKKYFLKTFLKTFMNKFFLDISAIDEHFLRADLIEKYKIKQLIKENFTREGGSYMDSRKQFERYVYDTRILQHLGLFDTRLSLIYGLVIRDPAKDKRIIDFCFRADPSCFVKNGVERRMVRDYMRGIVPDEILDIVNRRGLQSSDYAYRVNQVWKHELKSKVLSSLGNPFLLEYFDKKKIENFKKELEAKEQINSDQIQETLCLVSLSEFGNLVN</sequence>
<feature type="domain" description="Asparagine synthetase" evidence="5">
    <location>
        <begin position="276"/>
        <end position="655"/>
    </location>
</feature>
<dbReference type="Proteomes" id="UP000187651">
    <property type="component" value="Unassembled WGS sequence"/>
</dbReference>
<dbReference type="InterPro" id="IPR029055">
    <property type="entry name" value="Ntn_hydrolases_N"/>
</dbReference>
<evidence type="ECO:0000256" key="2">
    <source>
        <dbReference type="ARBA" id="ARBA00012737"/>
    </source>
</evidence>
<dbReference type="Gene3D" id="3.40.50.620">
    <property type="entry name" value="HUPs"/>
    <property type="match status" value="1"/>
</dbReference>
<dbReference type="Gene3D" id="3.60.20.10">
    <property type="entry name" value="Glutamine Phosphoribosylpyrophosphate, subunit 1, domain 1"/>
    <property type="match status" value="1"/>
</dbReference>
<dbReference type="GO" id="GO:0006529">
    <property type="term" value="P:asparagine biosynthetic process"/>
    <property type="evidence" value="ECO:0007669"/>
    <property type="project" value="UniProtKB-KW"/>
</dbReference>
<comment type="pathway">
    <text evidence="1">Amino-acid biosynthesis; L-asparagine biosynthesis; L-asparagine from L-aspartate (L-Gln route): step 1/1.</text>
</comment>
<comment type="catalytic activity">
    <reaction evidence="4">
        <text>L-aspartate + L-glutamine + ATP + H2O = L-asparagine + L-glutamate + AMP + diphosphate + H(+)</text>
        <dbReference type="Rhea" id="RHEA:12228"/>
        <dbReference type="ChEBI" id="CHEBI:15377"/>
        <dbReference type="ChEBI" id="CHEBI:15378"/>
        <dbReference type="ChEBI" id="CHEBI:29985"/>
        <dbReference type="ChEBI" id="CHEBI:29991"/>
        <dbReference type="ChEBI" id="CHEBI:30616"/>
        <dbReference type="ChEBI" id="CHEBI:33019"/>
        <dbReference type="ChEBI" id="CHEBI:58048"/>
        <dbReference type="ChEBI" id="CHEBI:58359"/>
        <dbReference type="ChEBI" id="CHEBI:456215"/>
        <dbReference type="EC" id="6.3.5.4"/>
    </reaction>
</comment>
<reference evidence="8" key="1">
    <citation type="submission" date="2016-10" db="EMBL/GenBank/DDBJ databases">
        <authorList>
            <person name="Varghese N."/>
            <person name="Submissions S."/>
        </authorList>
    </citation>
    <scope>NUCLEOTIDE SEQUENCE [LARGE SCALE GENOMIC DNA]</scope>
    <source>
        <strain evidence="8">M83</strain>
    </source>
</reference>
<dbReference type="GO" id="GO:0004066">
    <property type="term" value="F:asparagine synthase (glutamine-hydrolyzing) activity"/>
    <property type="evidence" value="ECO:0007669"/>
    <property type="project" value="UniProtKB-EC"/>
</dbReference>
<dbReference type="EC" id="6.3.5.4" evidence="2"/>
<proteinExistence type="predicted"/>
<dbReference type="OrthoDB" id="9763290at2"/>